<keyword evidence="3" id="KW-1185">Reference proteome</keyword>
<accession>A0A1R1PM98</accession>
<dbReference type="InterPro" id="IPR036412">
    <property type="entry name" value="HAD-like_sf"/>
</dbReference>
<dbReference type="OrthoDB" id="10251048at2759"/>
<proteinExistence type="predicted"/>
<dbReference type="InterPro" id="IPR023214">
    <property type="entry name" value="HAD_sf"/>
</dbReference>
<dbReference type="InterPro" id="IPR006357">
    <property type="entry name" value="HAD-SF_hydro_IIA"/>
</dbReference>
<organism evidence="2 3">
    <name type="scientific">Zancudomyces culisetae</name>
    <name type="common">Gut fungus</name>
    <name type="synonym">Smittium culisetae</name>
    <dbReference type="NCBI Taxonomy" id="1213189"/>
    <lineage>
        <taxon>Eukaryota</taxon>
        <taxon>Fungi</taxon>
        <taxon>Fungi incertae sedis</taxon>
        <taxon>Zoopagomycota</taxon>
        <taxon>Kickxellomycotina</taxon>
        <taxon>Harpellomycetes</taxon>
        <taxon>Harpellales</taxon>
        <taxon>Legeriomycetaceae</taxon>
        <taxon>Zancudomyces</taxon>
    </lineage>
</organism>
<reference evidence="3" key="1">
    <citation type="submission" date="2017-01" db="EMBL/GenBank/DDBJ databases">
        <authorList>
            <person name="Wang Y."/>
            <person name="White M."/>
            <person name="Kvist S."/>
            <person name="Moncalvo J.-M."/>
        </authorList>
    </citation>
    <scope>NUCLEOTIDE SEQUENCE [LARGE SCALE GENOMIC DNA]</scope>
    <source>
        <strain evidence="3">COL-18-3</strain>
    </source>
</reference>
<dbReference type="AlphaFoldDB" id="A0A1R1PM98"/>
<name>A0A1R1PM98_ZANCU</name>
<dbReference type="Proteomes" id="UP000188320">
    <property type="component" value="Unassembled WGS sequence"/>
</dbReference>
<evidence type="ECO:0000313" key="2">
    <source>
        <dbReference type="EMBL" id="OMH82098.1"/>
    </source>
</evidence>
<feature type="region of interest" description="Disordered" evidence="1">
    <location>
        <begin position="190"/>
        <end position="210"/>
    </location>
</feature>
<dbReference type="EMBL" id="LSSK01000741">
    <property type="protein sequence ID" value="OMH82098.1"/>
    <property type="molecule type" value="Genomic_DNA"/>
</dbReference>
<comment type="caution">
    <text evidence="2">The sequence shown here is derived from an EMBL/GenBank/DDBJ whole genome shotgun (WGS) entry which is preliminary data.</text>
</comment>
<evidence type="ECO:0000256" key="1">
    <source>
        <dbReference type="SAM" id="MobiDB-lite"/>
    </source>
</evidence>
<dbReference type="SUPFAM" id="SSF56784">
    <property type="entry name" value="HAD-like"/>
    <property type="match status" value="1"/>
</dbReference>
<keyword evidence="2" id="KW-0808">Transferase</keyword>
<evidence type="ECO:0000313" key="3">
    <source>
        <dbReference type="Proteomes" id="UP000188320"/>
    </source>
</evidence>
<dbReference type="Pfam" id="PF13344">
    <property type="entry name" value="Hydrolase_6"/>
    <property type="match status" value="1"/>
</dbReference>
<dbReference type="Gene3D" id="3.40.50.1000">
    <property type="entry name" value="HAD superfamily/HAD-like"/>
    <property type="match status" value="1"/>
</dbReference>
<sequence length="210" mass="23767">MRNLNRGALFSRNLFVQKRSESTTLKRDSRSNPAVVLDIDGVLVKGDMVLEQGKRALRYLNGENPFKKKIPHIFMTNSGGISEEDKAKELSEGLGIEVNPGQVMLSHSPMRQLVPAFKEKTVLVVGGKSDKCAEIARSYGFENVVSPHEIHNWIPPIWQFSTLQSRKETKVFSSPHLYIYSLKRVQTPPLPIPNEGETKRDIYDNDYTNV</sequence>
<gene>
    <name evidence="2" type="ORF">AX774_g4438</name>
</gene>
<protein>
    <submittedName>
        <fullName evidence="2">Putative CDP-alcohol phosphatidyltransferase class-I family protein</fullName>
    </submittedName>
</protein>
<dbReference type="GO" id="GO:0016740">
    <property type="term" value="F:transferase activity"/>
    <property type="evidence" value="ECO:0007669"/>
    <property type="project" value="UniProtKB-KW"/>
</dbReference>